<dbReference type="EMBL" id="CM026425">
    <property type="protein sequence ID" value="KAG0576302.1"/>
    <property type="molecule type" value="Genomic_DNA"/>
</dbReference>
<dbReference type="InterPro" id="IPR048354">
    <property type="entry name" value="TOD1_MUCI70_glycTrfase_dom"/>
</dbReference>
<proteinExistence type="predicted"/>
<feature type="region of interest" description="Disordered" evidence="1">
    <location>
        <begin position="136"/>
        <end position="156"/>
    </location>
</feature>
<evidence type="ECO:0000256" key="2">
    <source>
        <dbReference type="SAM" id="Phobius"/>
    </source>
</evidence>
<organism evidence="4 5">
    <name type="scientific">Ceratodon purpureus</name>
    <name type="common">Fire moss</name>
    <name type="synonym">Dicranum purpureum</name>
    <dbReference type="NCBI Taxonomy" id="3225"/>
    <lineage>
        <taxon>Eukaryota</taxon>
        <taxon>Viridiplantae</taxon>
        <taxon>Streptophyta</taxon>
        <taxon>Embryophyta</taxon>
        <taxon>Bryophyta</taxon>
        <taxon>Bryophytina</taxon>
        <taxon>Bryopsida</taxon>
        <taxon>Dicranidae</taxon>
        <taxon>Pseudoditrichales</taxon>
        <taxon>Ditrichaceae</taxon>
        <taxon>Ceratodon</taxon>
    </lineage>
</organism>
<keyword evidence="2" id="KW-0472">Membrane</keyword>
<keyword evidence="5" id="KW-1185">Reference proteome</keyword>
<dbReference type="PANTHER" id="PTHR12956">
    <property type="entry name" value="ALKALINE CERAMIDASE-RELATED"/>
    <property type="match status" value="1"/>
</dbReference>
<feature type="transmembrane region" description="Helical" evidence="2">
    <location>
        <begin position="73"/>
        <end position="94"/>
    </location>
</feature>
<name>A0A8T0HYP5_CERPU</name>
<dbReference type="AlphaFoldDB" id="A0A8T0HYP5"/>
<accession>A0A8T0HYP5</accession>
<dbReference type="EMBL" id="CM026425">
    <property type="protein sequence ID" value="KAG0576303.1"/>
    <property type="molecule type" value="Genomic_DNA"/>
</dbReference>
<dbReference type="Proteomes" id="UP000822688">
    <property type="component" value="Chromosome 5"/>
</dbReference>
<dbReference type="InterPro" id="IPR006852">
    <property type="entry name" value="TOD1_MUCI70"/>
</dbReference>
<feature type="region of interest" description="Disordered" evidence="1">
    <location>
        <begin position="265"/>
        <end position="306"/>
    </location>
</feature>
<keyword evidence="2" id="KW-0812">Transmembrane</keyword>
<evidence type="ECO:0000313" key="4">
    <source>
        <dbReference type="EMBL" id="KAG0576302.1"/>
    </source>
</evidence>
<feature type="region of interest" description="Disordered" evidence="1">
    <location>
        <begin position="1"/>
        <end position="63"/>
    </location>
</feature>
<feature type="domain" description="TOD1/MUCI70 glycosyltransferase-like" evidence="3">
    <location>
        <begin position="334"/>
        <end position="653"/>
    </location>
</feature>
<comment type="caution">
    <text evidence="4">The sequence shown here is derived from an EMBL/GenBank/DDBJ whole genome shotgun (WGS) entry which is preliminary data.</text>
</comment>
<evidence type="ECO:0000259" key="3">
    <source>
        <dbReference type="Pfam" id="PF04765"/>
    </source>
</evidence>
<keyword evidence="2" id="KW-1133">Transmembrane helix</keyword>
<evidence type="ECO:0000256" key="1">
    <source>
        <dbReference type="SAM" id="MobiDB-lite"/>
    </source>
</evidence>
<reference evidence="4" key="1">
    <citation type="submission" date="2020-06" db="EMBL/GenBank/DDBJ databases">
        <title>WGS assembly of Ceratodon purpureus strain R40.</title>
        <authorList>
            <person name="Carey S.B."/>
            <person name="Jenkins J."/>
            <person name="Shu S."/>
            <person name="Lovell J.T."/>
            <person name="Sreedasyam A."/>
            <person name="Maumus F."/>
            <person name="Tiley G.P."/>
            <person name="Fernandez-Pozo N."/>
            <person name="Barry K."/>
            <person name="Chen C."/>
            <person name="Wang M."/>
            <person name="Lipzen A."/>
            <person name="Daum C."/>
            <person name="Saski C.A."/>
            <person name="Payton A.C."/>
            <person name="Mcbreen J.C."/>
            <person name="Conrad R.E."/>
            <person name="Kollar L.M."/>
            <person name="Olsson S."/>
            <person name="Huttunen S."/>
            <person name="Landis J.B."/>
            <person name="Wickett N.J."/>
            <person name="Johnson M.G."/>
            <person name="Rensing S.A."/>
            <person name="Grimwood J."/>
            <person name="Schmutz J."/>
            <person name="Mcdaniel S.F."/>
        </authorList>
    </citation>
    <scope>NUCLEOTIDE SEQUENCE</scope>
    <source>
        <strain evidence="4">R40</strain>
    </source>
</reference>
<feature type="compositionally biased region" description="Basic residues" evidence="1">
    <location>
        <begin position="295"/>
        <end position="304"/>
    </location>
</feature>
<protein>
    <recommendedName>
        <fullName evidence="3">TOD1/MUCI70 glycosyltransferase-like domain-containing protein</fullName>
    </recommendedName>
</protein>
<feature type="compositionally biased region" description="Basic and acidic residues" evidence="1">
    <location>
        <begin position="273"/>
        <end position="286"/>
    </location>
</feature>
<evidence type="ECO:0000313" key="5">
    <source>
        <dbReference type="Proteomes" id="UP000822688"/>
    </source>
</evidence>
<dbReference type="Pfam" id="PF04765">
    <property type="entry name" value="TOD1_MUCI70"/>
    <property type="match status" value="1"/>
</dbReference>
<sequence length="664" mass="75314">MALQRQASGQWPVGIPASSTGDHQVLGIHRPSPGHSRMYDGGRSDQGGVRAGSGLKNSARLEKRKRAPHSWRFPCSVGCVLAVCLLGLVTSIFVSQAFSRTFVGDRSFFQMDFKDERRLPGIDDVHVWIRNGGIHNEVDGDQGSKREGVSEKRESGSLYNERGRLELVEMGDRYEDRHAINGEKKDTVGLPEDELPLDKLHPEVDEYDDDGDEVEVDKKVEVINSNEGSTRMPRLRGASDSVQTAVGGVEDASVVDKLAEQREVQMDQELSSVEDRNAVEVDKSGDTQKSLVQKPRGRKKRRHTATPPCEISFRSTTEGLEVPQDDTGFVNISLNYIQSEERPLGNTNWVPKFGGHQSLSQREESYLAKEQTLHCGFIKAPDGEPWTGFELSESDNEYLSTCQIAVSSCIFGAWDNLRTPTNKKMSNSSKANVCFVMFVDQMSLDAIKHDGQVPNDKGILGLWKIVLIKNLPYQDGRRNGKVPKLLSHRLFPNARYSIWVDSKLRLNADPLLILERFLWRGKHEYAISNHYDRHCVWEEVAQNKKLNKFSHSVIDEQFEFYKREGLPRFNESDPHRYLPSHVPEGSFIVRAHTPMSNLFSCLWFNEVERFTPRDQLSFAATYIKLVRTNPTKRFRLNMFKDCERKAMAKLFHHRVDAGSAVTHI</sequence>
<dbReference type="PANTHER" id="PTHR12956:SF24">
    <property type="entry name" value="TRANSMEMBRANE PROTEIN (DUF616)"/>
    <property type="match status" value="1"/>
</dbReference>
<gene>
    <name evidence="4" type="ORF">KC19_5G070300</name>
</gene>